<feature type="region of interest" description="Disordered" evidence="2">
    <location>
        <begin position="1"/>
        <end position="41"/>
    </location>
</feature>
<dbReference type="InterPro" id="IPR050577">
    <property type="entry name" value="MAPR/NEUFC/NENF-like"/>
</dbReference>
<evidence type="ECO:0000259" key="3">
    <source>
        <dbReference type="SMART" id="SM01117"/>
    </source>
</evidence>
<dbReference type="SMART" id="SM01117">
    <property type="entry name" value="Cyt-b5"/>
    <property type="match status" value="1"/>
</dbReference>
<dbReference type="InterPro" id="IPR036400">
    <property type="entry name" value="Cyt_B5-like_heme/steroid_sf"/>
</dbReference>
<protein>
    <recommendedName>
        <fullName evidence="3">Cytochrome b5 heme-binding domain-containing protein</fullName>
    </recommendedName>
</protein>
<dbReference type="SUPFAM" id="SSF55856">
    <property type="entry name" value="Cytochrome b5-like heme/steroid binding domain"/>
    <property type="match status" value="1"/>
</dbReference>
<feature type="domain" description="Cytochrome b5 heme-binding" evidence="3">
    <location>
        <begin position="114"/>
        <end position="196"/>
    </location>
</feature>
<evidence type="ECO:0000256" key="1">
    <source>
        <dbReference type="ARBA" id="ARBA00038357"/>
    </source>
</evidence>
<name>A0ABP0DVT0_9PEZI</name>
<evidence type="ECO:0000256" key="2">
    <source>
        <dbReference type="SAM" id="MobiDB-lite"/>
    </source>
</evidence>
<comment type="similarity">
    <text evidence="1">Belongs to the cytochrome b5 family. MAPR subfamily.</text>
</comment>
<gene>
    <name evidence="4" type="ORF">SEPCBS57363_004441</name>
</gene>
<organism evidence="4 5">
    <name type="scientific">Sporothrix epigloea</name>
    <dbReference type="NCBI Taxonomy" id="1892477"/>
    <lineage>
        <taxon>Eukaryota</taxon>
        <taxon>Fungi</taxon>
        <taxon>Dikarya</taxon>
        <taxon>Ascomycota</taxon>
        <taxon>Pezizomycotina</taxon>
        <taxon>Sordariomycetes</taxon>
        <taxon>Sordariomycetidae</taxon>
        <taxon>Ophiostomatales</taxon>
        <taxon>Ophiostomataceae</taxon>
        <taxon>Sporothrix</taxon>
    </lineage>
</organism>
<dbReference type="PANTHER" id="PTHR10281:SF76">
    <property type="entry name" value="CALCUTTA CUP-RELATED"/>
    <property type="match status" value="1"/>
</dbReference>
<dbReference type="Pfam" id="PF00173">
    <property type="entry name" value="Cyt-b5"/>
    <property type="match status" value="1"/>
</dbReference>
<dbReference type="EMBL" id="CAWUOM010000082">
    <property type="protein sequence ID" value="CAK7271097.1"/>
    <property type="molecule type" value="Genomic_DNA"/>
</dbReference>
<comment type="caution">
    <text evidence="4">The sequence shown here is derived from an EMBL/GenBank/DDBJ whole genome shotgun (WGS) entry which is preliminary data.</text>
</comment>
<evidence type="ECO:0000313" key="4">
    <source>
        <dbReference type="EMBL" id="CAK7271097.1"/>
    </source>
</evidence>
<dbReference type="InterPro" id="IPR001199">
    <property type="entry name" value="Cyt_B5-like_heme/steroid-bd"/>
</dbReference>
<proteinExistence type="inferred from homology"/>
<dbReference type="Gene3D" id="3.10.120.10">
    <property type="entry name" value="Cytochrome b5-like heme/steroid binding domain"/>
    <property type="match status" value="1"/>
</dbReference>
<evidence type="ECO:0000313" key="5">
    <source>
        <dbReference type="Proteomes" id="UP001642501"/>
    </source>
</evidence>
<dbReference type="PANTHER" id="PTHR10281">
    <property type="entry name" value="MEMBRANE-ASSOCIATED PROGESTERONE RECEPTOR COMPONENT-RELATED"/>
    <property type="match status" value="1"/>
</dbReference>
<reference evidence="4 5" key="1">
    <citation type="submission" date="2024-01" db="EMBL/GenBank/DDBJ databases">
        <authorList>
            <person name="Allen C."/>
            <person name="Tagirdzhanova G."/>
        </authorList>
    </citation>
    <scope>NUCLEOTIDE SEQUENCE [LARGE SCALE GENOMIC DNA]</scope>
    <source>
        <strain evidence="4 5">CBS 573.63</strain>
    </source>
</reference>
<sequence length="274" mass="31094">MAAPESTARQRKPNLEPRIVDVTDLTDEDEETPLPPPKKIRPIRKSKKHLRVEEEDDYSPVLDVFRVLTFLLLASCGLSYLVSGGESYFWGMKHRPDYLKLSWWEMQYNGPRSFTLGELADYDGTDASKPIYLSVGGKVFDVSAGRKFYGPGGSYHYFAGVDASRGFVTGCFREDRTGDLRGVEEMFLPIDDPEIDSHWTAAELTKKKADELAGAKKRVHDSVQHWVDFFQKSPKYQFVGELIREPGWEGELKVLCRKAQDGRTYRALPSTESA</sequence>
<dbReference type="Proteomes" id="UP001642501">
    <property type="component" value="Unassembled WGS sequence"/>
</dbReference>
<keyword evidence="5" id="KW-1185">Reference proteome</keyword>
<accession>A0ABP0DVT0</accession>